<dbReference type="AlphaFoldDB" id="A0AAE0TCG2"/>
<gene>
    <name evidence="2" type="ORF">CHS0354_016714</name>
</gene>
<evidence type="ECO:0000313" key="3">
    <source>
        <dbReference type="Proteomes" id="UP001195483"/>
    </source>
</evidence>
<dbReference type="PROSITE" id="PS50097">
    <property type="entry name" value="BTB"/>
    <property type="match status" value="1"/>
</dbReference>
<dbReference type="EMBL" id="JAEAOA010001030">
    <property type="protein sequence ID" value="KAK3607691.1"/>
    <property type="molecule type" value="Genomic_DNA"/>
</dbReference>
<dbReference type="InterPro" id="IPR052664">
    <property type="entry name" value="BTB-MATH_domain_protein"/>
</dbReference>
<dbReference type="PANTHER" id="PTHR22743:SF165">
    <property type="entry name" value="BTB AND MATH DOMAIN CONTAINING-RELATED"/>
    <property type="match status" value="1"/>
</dbReference>
<dbReference type="PANTHER" id="PTHR22743">
    <property type="entry name" value="MEPRIN/TRAF-LIKE MATH FAMILY-C.ELEGANS"/>
    <property type="match status" value="1"/>
</dbReference>
<dbReference type="CDD" id="cd18186">
    <property type="entry name" value="BTB_POZ_ZBTB_KLHL-like"/>
    <property type="match status" value="1"/>
</dbReference>
<dbReference type="InterPro" id="IPR000210">
    <property type="entry name" value="BTB/POZ_dom"/>
</dbReference>
<dbReference type="SUPFAM" id="SSF54695">
    <property type="entry name" value="POZ domain"/>
    <property type="match status" value="1"/>
</dbReference>
<organism evidence="2 3">
    <name type="scientific">Potamilus streckersoni</name>
    <dbReference type="NCBI Taxonomy" id="2493646"/>
    <lineage>
        <taxon>Eukaryota</taxon>
        <taxon>Metazoa</taxon>
        <taxon>Spiralia</taxon>
        <taxon>Lophotrochozoa</taxon>
        <taxon>Mollusca</taxon>
        <taxon>Bivalvia</taxon>
        <taxon>Autobranchia</taxon>
        <taxon>Heteroconchia</taxon>
        <taxon>Palaeoheterodonta</taxon>
        <taxon>Unionida</taxon>
        <taxon>Unionoidea</taxon>
        <taxon>Unionidae</taxon>
        <taxon>Ambleminae</taxon>
        <taxon>Lampsilini</taxon>
        <taxon>Potamilus</taxon>
    </lineage>
</organism>
<comment type="caution">
    <text evidence="2">The sequence shown here is derived from an EMBL/GenBank/DDBJ whole genome shotgun (WGS) entry which is preliminary data.</text>
</comment>
<sequence>MIELDTSDEAEVHTERELTPVSFEVHIERESTPVSFEEPKLWDDPEPPELFQKSEYTDITLIVEGKELHFAKHPLMAGSTVFANMIKGSEDKSRLELDDVTYCDMINFLECLHPKTLRLITDANLEQVAMISHRFKHEGILYRCEEYIVERFKQKSDSLDGMYPEFFFHLKVADKCEMKRAIQVGVWSAKVEKAFFSTHLWDIINEGYEHDKDFIQISADTKLQILSRRLKSTEFEIRRIQQS</sequence>
<feature type="domain" description="BTB" evidence="1">
    <location>
        <begin position="57"/>
        <end position="121"/>
    </location>
</feature>
<dbReference type="Pfam" id="PF00651">
    <property type="entry name" value="BTB"/>
    <property type="match status" value="1"/>
</dbReference>
<dbReference type="Gene3D" id="3.30.710.10">
    <property type="entry name" value="Potassium Channel Kv1.1, Chain A"/>
    <property type="match status" value="1"/>
</dbReference>
<name>A0AAE0TCG2_9BIVA</name>
<accession>A0AAE0TCG2</accession>
<proteinExistence type="predicted"/>
<dbReference type="InterPro" id="IPR011333">
    <property type="entry name" value="SKP1/BTB/POZ_sf"/>
</dbReference>
<protein>
    <recommendedName>
        <fullName evidence="1">BTB domain-containing protein</fullName>
    </recommendedName>
</protein>
<evidence type="ECO:0000259" key="1">
    <source>
        <dbReference type="PROSITE" id="PS50097"/>
    </source>
</evidence>
<keyword evidence="3" id="KW-1185">Reference proteome</keyword>
<reference evidence="2" key="1">
    <citation type="journal article" date="2021" name="Genome Biol. Evol.">
        <title>A High-Quality Reference Genome for a Parasitic Bivalve with Doubly Uniparental Inheritance (Bivalvia: Unionida).</title>
        <authorList>
            <person name="Smith C.H."/>
        </authorList>
    </citation>
    <scope>NUCLEOTIDE SEQUENCE</scope>
    <source>
        <strain evidence="2">CHS0354</strain>
    </source>
</reference>
<dbReference type="Proteomes" id="UP001195483">
    <property type="component" value="Unassembled WGS sequence"/>
</dbReference>
<reference evidence="2" key="3">
    <citation type="submission" date="2023-05" db="EMBL/GenBank/DDBJ databases">
        <authorList>
            <person name="Smith C.H."/>
        </authorList>
    </citation>
    <scope>NUCLEOTIDE SEQUENCE</scope>
    <source>
        <strain evidence="2">CHS0354</strain>
        <tissue evidence="2">Mantle</tissue>
    </source>
</reference>
<evidence type="ECO:0000313" key="2">
    <source>
        <dbReference type="EMBL" id="KAK3607691.1"/>
    </source>
</evidence>
<dbReference type="SMART" id="SM00225">
    <property type="entry name" value="BTB"/>
    <property type="match status" value="1"/>
</dbReference>
<reference evidence="2" key="2">
    <citation type="journal article" date="2021" name="Genome Biol. Evol.">
        <title>Developing a high-quality reference genome for a parasitic bivalve with doubly uniparental inheritance (Bivalvia: Unionida).</title>
        <authorList>
            <person name="Smith C.H."/>
        </authorList>
    </citation>
    <scope>NUCLEOTIDE SEQUENCE</scope>
    <source>
        <strain evidence="2">CHS0354</strain>
        <tissue evidence="2">Mantle</tissue>
    </source>
</reference>